<organism evidence="11 12">
    <name type="scientific">Obba rivulosa</name>
    <dbReference type="NCBI Taxonomy" id="1052685"/>
    <lineage>
        <taxon>Eukaryota</taxon>
        <taxon>Fungi</taxon>
        <taxon>Dikarya</taxon>
        <taxon>Basidiomycota</taxon>
        <taxon>Agaricomycotina</taxon>
        <taxon>Agaricomycetes</taxon>
        <taxon>Polyporales</taxon>
        <taxon>Gelatoporiaceae</taxon>
        <taxon>Obba</taxon>
    </lineage>
</organism>
<sequence>MISRPPGVPFLLRCVLINSVPVLAVLASARTLRLFTGLSLPTWLLVVLAVLSIPLRFAIFTWSRWWRASRAAARLGATLVPHWKGDKVGNVDALQMILQDFSTGYIADSYWKATDKIGPTWQVELLWDPWVVTCDPAVIKTLLATDFQNFVKGETFQGCMHSVLGTGVFNSDGDMWKFHRGMTRPFFTREKINHFDLFDKHAGKSLQKLKQRLQAGHAVDFQDLLLRFTLDSSSEFLFGNCLDSLQNTLPYPHNVMSAASNSASSEAFSDAFKHALHAVGDRSRTGWTWPLLEITEDKTAEHMKVVDEFLQPILTEALMKQKRRAQAGSDAKESLKSEEEETLLDHLITMTTDPVVLHDEVLNILIAGRDTTASTLSFVVYLLCQHPEVLQRLRQEVLAIVGPTRMPTYEDMKDMKYLRAVLNETLRLYTPVPVNMRFSVSETTIPNSDPMGKPLYIPANTAVVYSPFVMHRRTEYWGPDAAIFDPDRFLDERMNKYLVPNPFIFLPFSAGPRICLGQQYAYNEMSFFIIRLLQQFSEMSLDSEAQPPESLPPAEWAQDSGRKAAEQIVPKVHLTMYIKGGLWLRMKEATHDE</sequence>
<feature type="transmembrane region" description="Helical" evidence="10">
    <location>
        <begin position="40"/>
        <end position="60"/>
    </location>
</feature>
<dbReference type="InterPro" id="IPR017972">
    <property type="entry name" value="Cyt_P450_CS"/>
</dbReference>
<evidence type="ECO:0000313" key="11">
    <source>
        <dbReference type="EMBL" id="OCH92311.1"/>
    </source>
</evidence>
<dbReference type="Proteomes" id="UP000250043">
    <property type="component" value="Unassembled WGS sequence"/>
</dbReference>
<dbReference type="CDD" id="cd11063">
    <property type="entry name" value="CYP52"/>
    <property type="match status" value="1"/>
</dbReference>
<evidence type="ECO:0000256" key="7">
    <source>
        <dbReference type="ARBA" id="ARBA00023033"/>
    </source>
</evidence>
<evidence type="ECO:0000256" key="2">
    <source>
        <dbReference type="ARBA" id="ARBA00010617"/>
    </source>
</evidence>
<keyword evidence="10" id="KW-0812">Transmembrane</keyword>
<evidence type="ECO:0000256" key="1">
    <source>
        <dbReference type="ARBA" id="ARBA00001971"/>
    </source>
</evidence>
<dbReference type="InterPro" id="IPR047146">
    <property type="entry name" value="Cyt_P450_E_CYP52_fungi"/>
</dbReference>
<dbReference type="PRINTS" id="PR00463">
    <property type="entry name" value="EP450I"/>
</dbReference>
<dbReference type="OrthoDB" id="1470350at2759"/>
<dbReference type="Gene3D" id="1.10.630.10">
    <property type="entry name" value="Cytochrome P450"/>
    <property type="match status" value="1"/>
</dbReference>
<gene>
    <name evidence="11" type="ORF">OBBRIDRAFT_461398</name>
</gene>
<reference evidence="11 12" key="1">
    <citation type="submission" date="2016-07" db="EMBL/GenBank/DDBJ databases">
        <title>Draft genome of the white-rot fungus Obba rivulosa 3A-2.</title>
        <authorList>
            <consortium name="DOE Joint Genome Institute"/>
            <person name="Miettinen O."/>
            <person name="Riley R."/>
            <person name="Acob R."/>
            <person name="Barry K."/>
            <person name="Cullen D."/>
            <person name="De Vries R."/>
            <person name="Hainaut M."/>
            <person name="Hatakka A."/>
            <person name="Henrissat B."/>
            <person name="Hilden K."/>
            <person name="Kuo R."/>
            <person name="Labutti K."/>
            <person name="Lipzen A."/>
            <person name="Makela M.R."/>
            <person name="Sandor L."/>
            <person name="Spatafora J.W."/>
            <person name="Grigoriev I.V."/>
            <person name="Hibbett D.S."/>
        </authorList>
    </citation>
    <scope>NUCLEOTIDE SEQUENCE [LARGE SCALE GENOMIC DNA]</scope>
    <source>
        <strain evidence="11 12">3A-2</strain>
    </source>
</reference>
<dbReference type="AlphaFoldDB" id="A0A8E2AWN0"/>
<keyword evidence="12" id="KW-1185">Reference proteome</keyword>
<evidence type="ECO:0000256" key="10">
    <source>
        <dbReference type="SAM" id="Phobius"/>
    </source>
</evidence>
<keyword evidence="10" id="KW-1133">Transmembrane helix</keyword>
<proteinExistence type="inferred from homology"/>
<keyword evidence="4 8" id="KW-0479">Metal-binding</keyword>
<dbReference type="InterPro" id="IPR001128">
    <property type="entry name" value="Cyt_P450"/>
</dbReference>
<dbReference type="GO" id="GO:0016705">
    <property type="term" value="F:oxidoreductase activity, acting on paired donors, with incorporation or reduction of molecular oxygen"/>
    <property type="evidence" value="ECO:0007669"/>
    <property type="project" value="InterPro"/>
</dbReference>
<evidence type="ECO:0000256" key="5">
    <source>
        <dbReference type="ARBA" id="ARBA00023002"/>
    </source>
</evidence>
<feature type="binding site" description="axial binding residue" evidence="8">
    <location>
        <position position="515"/>
    </location>
    <ligand>
        <name>heme</name>
        <dbReference type="ChEBI" id="CHEBI:30413"/>
    </ligand>
    <ligandPart>
        <name>Fe</name>
        <dbReference type="ChEBI" id="CHEBI:18248"/>
    </ligandPart>
</feature>
<evidence type="ECO:0000256" key="9">
    <source>
        <dbReference type="RuleBase" id="RU000461"/>
    </source>
</evidence>
<accession>A0A8E2AWN0</accession>
<keyword evidence="6 8" id="KW-0408">Iron</keyword>
<comment type="cofactor">
    <cofactor evidence="1 8">
        <name>heme</name>
        <dbReference type="ChEBI" id="CHEBI:30413"/>
    </cofactor>
</comment>
<dbReference type="GO" id="GO:0005506">
    <property type="term" value="F:iron ion binding"/>
    <property type="evidence" value="ECO:0007669"/>
    <property type="project" value="InterPro"/>
</dbReference>
<name>A0A8E2AWN0_9APHY</name>
<comment type="similarity">
    <text evidence="2 9">Belongs to the cytochrome P450 family.</text>
</comment>
<evidence type="ECO:0000256" key="8">
    <source>
        <dbReference type="PIRSR" id="PIRSR602401-1"/>
    </source>
</evidence>
<evidence type="ECO:0000256" key="4">
    <source>
        <dbReference type="ARBA" id="ARBA00022723"/>
    </source>
</evidence>
<dbReference type="InterPro" id="IPR036396">
    <property type="entry name" value="Cyt_P450_sf"/>
</dbReference>
<dbReference type="GO" id="GO:0020037">
    <property type="term" value="F:heme binding"/>
    <property type="evidence" value="ECO:0007669"/>
    <property type="project" value="InterPro"/>
</dbReference>
<dbReference type="PANTHER" id="PTHR24287">
    <property type="entry name" value="P450, PUTATIVE (EUROFUNG)-RELATED"/>
    <property type="match status" value="1"/>
</dbReference>
<dbReference type="InterPro" id="IPR002401">
    <property type="entry name" value="Cyt_P450_E_grp-I"/>
</dbReference>
<dbReference type="SUPFAM" id="SSF48264">
    <property type="entry name" value="Cytochrome P450"/>
    <property type="match status" value="1"/>
</dbReference>
<dbReference type="PRINTS" id="PR00385">
    <property type="entry name" value="P450"/>
</dbReference>
<dbReference type="PANTHER" id="PTHR24287:SF1">
    <property type="entry name" value="P450, PUTATIVE (EUROFUNG)-RELATED"/>
    <property type="match status" value="1"/>
</dbReference>
<protein>
    <submittedName>
        <fullName evidence="11">Cytochrome P450 monooxygenase pc-2</fullName>
    </submittedName>
</protein>
<keyword evidence="7 9" id="KW-0503">Monooxygenase</keyword>
<evidence type="ECO:0000256" key="6">
    <source>
        <dbReference type="ARBA" id="ARBA00023004"/>
    </source>
</evidence>
<dbReference type="GO" id="GO:0004497">
    <property type="term" value="F:monooxygenase activity"/>
    <property type="evidence" value="ECO:0007669"/>
    <property type="project" value="UniProtKB-KW"/>
</dbReference>
<keyword evidence="3 8" id="KW-0349">Heme</keyword>
<dbReference type="Pfam" id="PF00067">
    <property type="entry name" value="p450"/>
    <property type="match status" value="1"/>
</dbReference>
<keyword evidence="10" id="KW-0472">Membrane</keyword>
<dbReference type="EMBL" id="KV722371">
    <property type="protein sequence ID" value="OCH92311.1"/>
    <property type="molecule type" value="Genomic_DNA"/>
</dbReference>
<dbReference type="PROSITE" id="PS00086">
    <property type="entry name" value="CYTOCHROME_P450"/>
    <property type="match status" value="1"/>
</dbReference>
<evidence type="ECO:0000256" key="3">
    <source>
        <dbReference type="ARBA" id="ARBA00022617"/>
    </source>
</evidence>
<evidence type="ECO:0000313" key="12">
    <source>
        <dbReference type="Proteomes" id="UP000250043"/>
    </source>
</evidence>
<keyword evidence="5 9" id="KW-0560">Oxidoreductase</keyword>